<gene>
    <name evidence="2" type="ORF">SAMN05444858_12733</name>
</gene>
<sequence length="79" mass="8749">MPWWSTLPNSSDGAARRTGEAAERNARNWSGTSTAGRAYWALLGPGVQLRRTDFNVDEYLRSRHGDADAIAVFAPREGR</sequence>
<accession>A0A1N7EU05</accession>
<evidence type="ECO:0000313" key="2">
    <source>
        <dbReference type="EMBL" id="SIR91552.1"/>
    </source>
</evidence>
<feature type="compositionally biased region" description="Basic and acidic residues" evidence="1">
    <location>
        <begin position="14"/>
        <end position="26"/>
    </location>
</feature>
<reference evidence="2 3" key="1">
    <citation type="submission" date="2017-01" db="EMBL/GenBank/DDBJ databases">
        <authorList>
            <person name="Mah S.A."/>
            <person name="Swanson W.J."/>
            <person name="Moy G.W."/>
            <person name="Vacquier V.D."/>
        </authorList>
    </citation>
    <scope>NUCLEOTIDE SEQUENCE [LARGE SCALE GENOMIC DNA]</scope>
    <source>
        <strain evidence="2 3">DSM 45758</strain>
    </source>
</reference>
<proteinExistence type="predicted"/>
<keyword evidence="3" id="KW-1185">Reference proteome</keyword>
<feature type="compositionally biased region" description="Polar residues" evidence="1">
    <location>
        <begin position="1"/>
        <end position="12"/>
    </location>
</feature>
<evidence type="ECO:0000313" key="3">
    <source>
        <dbReference type="Proteomes" id="UP000186004"/>
    </source>
</evidence>
<name>A0A1N7EU05_9ACTN</name>
<dbReference type="AlphaFoldDB" id="A0A1N7EU05"/>
<dbReference type="Proteomes" id="UP000186004">
    <property type="component" value="Unassembled WGS sequence"/>
</dbReference>
<feature type="region of interest" description="Disordered" evidence="1">
    <location>
        <begin position="1"/>
        <end position="28"/>
    </location>
</feature>
<protein>
    <submittedName>
        <fullName evidence="2">Uncharacterized protein</fullName>
    </submittedName>
</protein>
<dbReference type="EMBL" id="FTNF01000027">
    <property type="protein sequence ID" value="SIR91552.1"/>
    <property type="molecule type" value="Genomic_DNA"/>
</dbReference>
<evidence type="ECO:0000256" key="1">
    <source>
        <dbReference type="SAM" id="MobiDB-lite"/>
    </source>
</evidence>
<dbReference type="RefSeq" id="WP_076473638.1">
    <property type="nucleotide sequence ID" value="NZ_FTNF01000027.1"/>
</dbReference>
<organism evidence="2 3">
    <name type="scientific">Micromonospora avicenniae</name>
    <dbReference type="NCBI Taxonomy" id="1198245"/>
    <lineage>
        <taxon>Bacteria</taxon>
        <taxon>Bacillati</taxon>
        <taxon>Actinomycetota</taxon>
        <taxon>Actinomycetes</taxon>
        <taxon>Micromonosporales</taxon>
        <taxon>Micromonosporaceae</taxon>
        <taxon>Micromonospora</taxon>
    </lineage>
</organism>